<evidence type="ECO:0000256" key="1">
    <source>
        <dbReference type="SAM" id="MobiDB-lite"/>
    </source>
</evidence>
<dbReference type="Proteomes" id="UP001419268">
    <property type="component" value="Unassembled WGS sequence"/>
</dbReference>
<feature type="compositionally biased region" description="Basic and acidic residues" evidence="1">
    <location>
        <begin position="93"/>
        <end position="106"/>
    </location>
</feature>
<dbReference type="AlphaFoldDB" id="A0AAP0IP65"/>
<gene>
    <name evidence="3" type="ORF">Scep_016324</name>
</gene>
<feature type="chain" id="PRO_5042879625" evidence="2">
    <location>
        <begin position="27"/>
        <end position="115"/>
    </location>
</feature>
<feature type="signal peptide" evidence="2">
    <location>
        <begin position="1"/>
        <end position="26"/>
    </location>
</feature>
<protein>
    <submittedName>
        <fullName evidence="3">Uncharacterized protein</fullName>
    </submittedName>
</protein>
<accession>A0AAP0IP65</accession>
<evidence type="ECO:0000313" key="4">
    <source>
        <dbReference type="Proteomes" id="UP001419268"/>
    </source>
</evidence>
<evidence type="ECO:0000256" key="2">
    <source>
        <dbReference type="SAM" id="SignalP"/>
    </source>
</evidence>
<dbReference type="EMBL" id="JBBNAG010000007">
    <property type="protein sequence ID" value="KAK9118231.1"/>
    <property type="molecule type" value="Genomic_DNA"/>
</dbReference>
<reference evidence="3 4" key="1">
    <citation type="submission" date="2024-01" db="EMBL/GenBank/DDBJ databases">
        <title>Genome assemblies of Stephania.</title>
        <authorList>
            <person name="Yang L."/>
        </authorList>
    </citation>
    <scope>NUCLEOTIDE SEQUENCE [LARGE SCALE GENOMIC DNA]</scope>
    <source>
        <strain evidence="3">JXDWG</strain>
        <tissue evidence="3">Leaf</tissue>
    </source>
</reference>
<name>A0AAP0IP65_9MAGN</name>
<feature type="region of interest" description="Disordered" evidence="1">
    <location>
        <begin position="93"/>
        <end position="115"/>
    </location>
</feature>
<dbReference type="PANTHER" id="PTHR36064">
    <property type="entry name" value="EMBRYO DEFECTIVE 2735"/>
    <property type="match status" value="1"/>
</dbReference>
<sequence length="115" mass="12947">MGMRSLSNTIIIYDLFALAVLSALNAELSKIPEKIRSRNNGREITEVYVVPLVQLQKVLKEASRLYAASWVRDIGPDLQPNDYKKYKDEEVKTHEVNSAAKEKEPSSLEDLGGQL</sequence>
<keyword evidence="4" id="KW-1185">Reference proteome</keyword>
<comment type="caution">
    <text evidence="3">The sequence shown here is derived from an EMBL/GenBank/DDBJ whole genome shotgun (WGS) entry which is preliminary data.</text>
</comment>
<proteinExistence type="predicted"/>
<keyword evidence="2" id="KW-0732">Signal</keyword>
<organism evidence="3 4">
    <name type="scientific">Stephania cephalantha</name>
    <dbReference type="NCBI Taxonomy" id="152367"/>
    <lineage>
        <taxon>Eukaryota</taxon>
        <taxon>Viridiplantae</taxon>
        <taxon>Streptophyta</taxon>
        <taxon>Embryophyta</taxon>
        <taxon>Tracheophyta</taxon>
        <taxon>Spermatophyta</taxon>
        <taxon>Magnoliopsida</taxon>
        <taxon>Ranunculales</taxon>
        <taxon>Menispermaceae</taxon>
        <taxon>Menispermoideae</taxon>
        <taxon>Cissampelideae</taxon>
        <taxon>Stephania</taxon>
    </lineage>
</organism>
<evidence type="ECO:0000313" key="3">
    <source>
        <dbReference type="EMBL" id="KAK9118231.1"/>
    </source>
</evidence>